<dbReference type="SUPFAM" id="SSF55073">
    <property type="entry name" value="Nucleotide cyclase"/>
    <property type="match status" value="1"/>
</dbReference>
<proteinExistence type="predicted"/>
<dbReference type="InterPro" id="IPR050469">
    <property type="entry name" value="Diguanylate_Cyclase"/>
</dbReference>
<dbReference type="NCBIfam" id="TIGR00254">
    <property type="entry name" value="GGDEF"/>
    <property type="match status" value="1"/>
</dbReference>
<dbReference type="AlphaFoldDB" id="A0A1Z3HNK3"/>
<dbReference type="RefSeq" id="WP_187329404.1">
    <property type="nucleotide sequence ID" value="NZ_CP021983.2"/>
</dbReference>
<dbReference type="InterPro" id="IPR043128">
    <property type="entry name" value="Rev_trsase/Diguanyl_cyclase"/>
</dbReference>
<dbReference type="FunFam" id="3.30.70.270:FF:000001">
    <property type="entry name" value="Diguanylate cyclase domain protein"/>
    <property type="match status" value="1"/>
</dbReference>
<dbReference type="PANTHER" id="PTHR45138:SF9">
    <property type="entry name" value="DIGUANYLATE CYCLASE DGCM-RELATED"/>
    <property type="match status" value="1"/>
</dbReference>
<sequence>MTLSTLLVGESQFIQQWMNRLPRLASLLPEAASSMSGAQATMQTTPPDLVILQGSWPQTLCLCDWIKQQSSPGQNYCLVLDDRPCEVGVDGCEALQCYRQSLAAALAAHADAYLWIPEGEMTQDLEMLLRLQLQAGLDQIDAHRKLTRANDLLSAIALVDALTQLQNRRAFDWELSRQVEQARQQQLPLSLLMLDLDHFKAVNDGYGHLVGDQVLQMVAQRLRHGLRFHEMPYRYGGEEFVIILKETNSEAALIVAQRLCNRIGQHPLILNDDGLEIPLTISIGVASLSSEDDAQGTSLLERADDNLLRAKAAGRNRVVA</sequence>
<dbReference type="SMART" id="SM00267">
    <property type="entry name" value="GGDEF"/>
    <property type="match status" value="1"/>
</dbReference>
<dbReference type="Proteomes" id="UP000191901">
    <property type="component" value="Chromosome"/>
</dbReference>
<name>A0A1Z3HNK3_9CYAN</name>
<feature type="domain" description="GGDEF" evidence="1">
    <location>
        <begin position="187"/>
        <end position="320"/>
    </location>
</feature>
<dbReference type="Pfam" id="PF00990">
    <property type="entry name" value="GGDEF"/>
    <property type="match status" value="1"/>
</dbReference>
<protein>
    <submittedName>
        <fullName evidence="2">GGDEF domain-containing protein</fullName>
    </submittedName>
</protein>
<organism evidence="2 3">
    <name type="scientific">Halomicronema hongdechloris C2206</name>
    <dbReference type="NCBI Taxonomy" id="1641165"/>
    <lineage>
        <taxon>Bacteria</taxon>
        <taxon>Bacillati</taxon>
        <taxon>Cyanobacteriota</taxon>
        <taxon>Cyanophyceae</taxon>
        <taxon>Nodosilineales</taxon>
        <taxon>Nodosilineaceae</taxon>
        <taxon>Halomicronema</taxon>
    </lineage>
</organism>
<dbReference type="STRING" id="1641165.XM38_08375"/>
<evidence type="ECO:0000313" key="2">
    <source>
        <dbReference type="EMBL" id="ASC71894.1"/>
    </source>
</evidence>
<dbReference type="Gene3D" id="3.30.70.270">
    <property type="match status" value="1"/>
</dbReference>
<dbReference type="InterPro" id="IPR000160">
    <property type="entry name" value="GGDEF_dom"/>
</dbReference>
<dbReference type="PANTHER" id="PTHR45138">
    <property type="entry name" value="REGULATORY COMPONENTS OF SENSORY TRANSDUCTION SYSTEM"/>
    <property type="match status" value="1"/>
</dbReference>
<dbReference type="CDD" id="cd01949">
    <property type="entry name" value="GGDEF"/>
    <property type="match status" value="1"/>
</dbReference>
<gene>
    <name evidence="2" type="ORF">XM38_028480</name>
</gene>
<dbReference type="GO" id="GO:0043709">
    <property type="term" value="P:cell adhesion involved in single-species biofilm formation"/>
    <property type="evidence" value="ECO:0007669"/>
    <property type="project" value="TreeGrafter"/>
</dbReference>
<evidence type="ECO:0000313" key="3">
    <source>
        <dbReference type="Proteomes" id="UP000191901"/>
    </source>
</evidence>
<dbReference type="PROSITE" id="PS50887">
    <property type="entry name" value="GGDEF"/>
    <property type="match status" value="1"/>
</dbReference>
<reference evidence="2 3" key="1">
    <citation type="journal article" date="2016" name="Biochim. Biophys. Acta">
        <title>Characterization of red-shifted phycobilisomes isolated from the chlorophyll f-containing cyanobacterium Halomicronema hongdechloris.</title>
        <authorList>
            <person name="Li Y."/>
            <person name="Lin Y."/>
            <person name="Garvey C.J."/>
            <person name="Birch D."/>
            <person name="Corkery R.W."/>
            <person name="Loughlin P.C."/>
            <person name="Scheer H."/>
            <person name="Willows R.D."/>
            <person name="Chen M."/>
        </authorList>
    </citation>
    <scope>NUCLEOTIDE SEQUENCE [LARGE SCALE GENOMIC DNA]</scope>
    <source>
        <strain evidence="2 3">C2206</strain>
    </source>
</reference>
<accession>A0A1Z3HNK3</accession>
<dbReference type="InterPro" id="IPR029787">
    <property type="entry name" value="Nucleotide_cyclase"/>
</dbReference>
<dbReference type="GO" id="GO:0005886">
    <property type="term" value="C:plasma membrane"/>
    <property type="evidence" value="ECO:0007669"/>
    <property type="project" value="TreeGrafter"/>
</dbReference>
<evidence type="ECO:0000259" key="1">
    <source>
        <dbReference type="PROSITE" id="PS50887"/>
    </source>
</evidence>
<dbReference type="EMBL" id="CP021983">
    <property type="protein sequence ID" value="ASC71894.1"/>
    <property type="molecule type" value="Genomic_DNA"/>
</dbReference>
<dbReference type="GO" id="GO:0052621">
    <property type="term" value="F:diguanylate cyclase activity"/>
    <property type="evidence" value="ECO:0007669"/>
    <property type="project" value="TreeGrafter"/>
</dbReference>
<dbReference type="KEGG" id="hhg:XM38_028480"/>
<keyword evidence="3" id="KW-1185">Reference proteome</keyword>
<dbReference type="GO" id="GO:1902201">
    <property type="term" value="P:negative regulation of bacterial-type flagellum-dependent cell motility"/>
    <property type="evidence" value="ECO:0007669"/>
    <property type="project" value="TreeGrafter"/>
</dbReference>